<evidence type="ECO:0000256" key="2">
    <source>
        <dbReference type="SAM" id="MobiDB-lite"/>
    </source>
</evidence>
<dbReference type="AlphaFoldDB" id="D6MKC5"/>
<feature type="region of interest" description="Disordered" evidence="2">
    <location>
        <begin position="1"/>
        <end position="27"/>
    </location>
</feature>
<feature type="compositionally biased region" description="Acidic residues" evidence="2">
    <location>
        <begin position="134"/>
        <end position="146"/>
    </location>
</feature>
<evidence type="ECO:0000259" key="3">
    <source>
        <dbReference type="PROSITE" id="PS50157"/>
    </source>
</evidence>
<evidence type="ECO:0000256" key="1">
    <source>
        <dbReference type="PROSITE-ProRule" id="PRU00042"/>
    </source>
</evidence>
<feature type="non-terminal residue" evidence="4">
    <location>
        <position position="1"/>
    </location>
</feature>
<dbReference type="EMBL" id="GQ166003">
    <property type="protein sequence ID" value="ADG57972.1"/>
    <property type="molecule type" value="mRNA"/>
</dbReference>
<keyword evidence="1" id="KW-0862">Zinc</keyword>
<dbReference type="InterPro" id="IPR013087">
    <property type="entry name" value="Znf_C2H2_type"/>
</dbReference>
<accession>D6MKC5</accession>
<dbReference type="PROSITE" id="PS00028">
    <property type="entry name" value="ZINC_FINGER_C2H2_1"/>
    <property type="match status" value="1"/>
</dbReference>
<protein>
    <submittedName>
        <fullName evidence="4">Transcription factor</fullName>
    </submittedName>
</protein>
<feature type="region of interest" description="Disordered" evidence="2">
    <location>
        <begin position="54"/>
        <end position="159"/>
    </location>
</feature>
<evidence type="ECO:0000313" key="4">
    <source>
        <dbReference type="EMBL" id="ADG57972.1"/>
    </source>
</evidence>
<keyword evidence="1" id="KW-0863">Zinc-finger</keyword>
<sequence>TMKHTPLAQKLHNTLKTPPTAIYASPTSDRPHVCPYEGCGKDYIHEYKLNLHLKTQHPGHNPDDSSRSTPALDNAMDEASDQDVYIAKGGVAKNSKRNKPNLLHKMPPAKYQKSSPLALPCISVNKQQWPSQDMYEDDSEETEEERENLPEDNWRYQDV</sequence>
<organism evidence="4">
    <name type="scientific">Lycoris longituba</name>
    <dbReference type="NCBI Taxonomy" id="272140"/>
    <lineage>
        <taxon>Eukaryota</taxon>
        <taxon>Viridiplantae</taxon>
        <taxon>Streptophyta</taxon>
        <taxon>Embryophyta</taxon>
        <taxon>Tracheophyta</taxon>
        <taxon>Spermatophyta</taxon>
        <taxon>Magnoliopsida</taxon>
        <taxon>Liliopsida</taxon>
        <taxon>Asparagales</taxon>
        <taxon>Amaryllidaceae</taxon>
        <taxon>Amaryllidoideae</taxon>
        <taxon>Lycoris</taxon>
    </lineage>
</organism>
<dbReference type="InterPro" id="IPR036236">
    <property type="entry name" value="Znf_C2H2_sf"/>
</dbReference>
<keyword evidence="1" id="KW-0479">Metal-binding</keyword>
<name>D6MKC5_9ASPA</name>
<dbReference type="SUPFAM" id="SSF57667">
    <property type="entry name" value="beta-beta-alpha zinc fingers"/>
    <property type="match status" value="1"/>
</dbReference>
<dbReference type="GO" id="GO:0008270">
    <property type="term" value="F:zinc ion binding"/>
    <property type="evidence" value="ECO:0007669"/>
    <property type="project" value="UniProtKB-KW"/>
</dbReference>
<reference evidence="4" key="2">
    <citation type="journal article" date="2010" name="Genomics">
        <title>Analysis of floral transcription factors from Lycoris longituba.</title>
        <authorList>
            <person name="He Q.L."/>
            <person name="Cui S.J."/>
            <person name="Gu J.L."/>
            <person name="Zhang H."/>
            <person name="Wang M.X."/>
            <person name="Zhou Y."/>
            <person name="Zhang L."/>
            <person name="Huang M.R."/>
        </authorList>
    </citation>
    <scope>NUCLEOTIDE SEQUENCE</scope>
</reference>
<feature type="domain" description="C2H2-type" evidence="3">
    <location>
        <begin position="32"/>
        <end position="62"/>
    </location>
</feature>
<feature type="compositionally biased region" description="Basic and acidic residues" evidence="2">
    <location>
        <begin position="147"/>
        <end position="159"/>
    </location>
</feature>
<proteinExistence type="evidence at transcript level"/>
<dbReference type="PROSITE" id="PS50157">
    <property type="entry name" value="ZINC_FINGER_C2H2_2"/>
    <property type="match status" value="1"/>
</dbReference>
<feature type="non-terminal residue" evidence="4">
    <location>
        <position position="159"/>
    </location>
</feature>
<reference evidence="4" key="1">
    <citation type="submission" date="2009-05" db="EMBL/GenBank/DDBJ databases">
        <authorList>
            <person name="Huang M."/>
            <person name="He Q."/>
            <person name="Zhang L."/>
            <person name="Cui S."/>
            <person name="Wang M."/>
            <person name="Zhou Y."/>
        </authorList>
    </citation>
    <scope>NUCLEOTIDE SEQUENCE</scope>
</reference>
<dbReference type="Gene3D" id="3.30.160.60">
    <property type="entry name" value="Classic Zinc Finger"/>
    <property type="match status" value="1"/>
</dbReference>